<dbReference type="AlphaFoldDB" id="A0A848GAA5"/>
<evidence type="ECO:0000313" key="4">
    <source>
        <dbReference type="Proteomes" id="UP000580043"/>
    </source>
</evidence>
<proteinExistence type="predicted"/>
<dbReference type="EMBL" id="JABBGA010000024">
    <property type="protein sequence ID" value="NML28290.1"/>
    <property type="molecule type" value="Genomic_DNA"/>
</dbReference>
<feature type="chain" id="PRO_5032917619" description="Porin" evidence="2">
    <location>
        <begin position="25"/>
        <end position="466"/>
    </location>
</feature>
<reference evidence="3 4" key="1">
    <citation type="submission" date="2020-04" db="EMBL/GenBank/DDBJ databases">
        <title>Zoogloea sp. G-4-1-14 isolated from soil.</title>
        <authorList>
            <person name="Dahal R.H."/>
        </authorList>
    </citation>
    <scope>NUCLEOTIDE SEQUENCE [LARGE SCALE GENOMIC DNA]</scope>
    <source>
        <strain evidence="3 4">G-4-1-14</strain>
    </source>
</reference>
<evidence type="ECO:0000256" key="1">
    <source>
        <dbReference type="SAM" id="Coils"/>
    </source>
</evidence>
<feature type="coiled-coil region" evidence="1">
    <location>
        <begin position="30"/>
        <end position="57"/>
    </location>
</feature>
<dbReference type="Proteomes" id="UP000580043">
    <property type="component" value="Unassembled WGS sequence"/>
</dbReference>
<keyword evidence="4" id="KW-1185">Reference proteome</keyword>
<dbReference type="CDD" id="cd14686">
    <property type="entry name" value="bZIP"/>
    <property type="match status" value="1"/>
</dbReference>
<evidence type="ECO:0000256" key="2">
    <source>
        <dbReference type="SAM" id="SignalP"/>
    </source>
</evidence>
<protein>
    <recommendedName>
        <fullName evidence="5">Porin</fullName>
    </recommendedName>
</protein>
<sequence length="466" mass="51103">MKAKQIFTALVIAGLGGTGSLAHAAGPDRMAELETQLKQLQEQLEALKRSTPSAQEVAALRDKVASQDKQAVVAGSIPNSFRLPGSETSLRIYGSAELNMVHESKGDNSANDYSTFTPFMPLNGSPEAQRKGQTYMHARTSRIGLEAATPTPLGPASMKIEGDFNNDPRTGNSAVYGDLRNIYTQLNTNSYDFRLRHAYVRIGGLLVGQSWSTFMDVNNAPETVDFNGPIGSTFIRQPQIRYTHSTQDWGDFSGAIENSVSYVLDSSGRATTDGFSKVPDLIARWDKRFDWGALSLRTVSHEHRIEGALGSQARRGNGFAASGQIKSIGDDFFTWGITGGTGIGRYFNMIQGAAYDSVQQRIEMEKAVGVVLGYQHKISDSLRLNAVYGAQRTSDNDYTDLAIRNGFGGGQYGVNRRISQFHFGGIWNPVKAMDVGLEYIFGRRETLLGEKGDMSRINMMVRYNLN</sequence>
<evidence type="ECO:0008006" key="5">
    <source>
        <dbReference type="Google" id="ProtNLM"/>
    </source>
</evidence>
<gene>
    <name evidence="3" type="ORF">HHL15_21230</name>
</gene>
<comment type="caution">
    <text evidence="3">The sequence shown here is derived from an EMBL/GenBank/DDBJ whole genome shotgun (WGS) entry which is preliminary data.</text>
</comment>
<dbReference type="Pfam" id="PF19577">
    <property type="entry name" value="DcaP"/>
    <property type="match status" value="1"/>
</dbReference>
<dbReference type="SUPFAM" id="SSF56935">
    <property type="entry name" value="Porins"/>
    <property type="match status" value="1"/>
</dbReference>
<evidence type="ECO:0000313" key="3">
    <source>
        <dbReference type="EMBL" id="NML28290.1"/>
    </source>
</evidence>
<keyword evidence="1" id="KW-0175">Coiled coil</keyword>
<dbReference type="InterPro" id="IPR045748">
    <property type="entry name" value="DcaP"/>
</dbReference>
<accession>A0A848GAA5</accession>
<feature type="signal peptide" evidence="2">
    <location>
        <begin position="1"/>
        <end position="24"/>
    </location>
</feature>
<name>A0A848GAA5_9RHOO</name>
<organism evidence="3 4">
    <name type="scientific">Zoogloea dura</name>
    <dbReference type="NCBI Taxonomy" id="2728840"/>
    <lineage>
        <taxon>Bacteria</taxon>
        <taxon>Pseudomonadati</taxon>
        <taxon>Pseudomonadota</taxon>
        <taxon>Betaproteobacteria</taxon>
        <taxon>Rhodocyclales</taxon>
        <taxon>Zoogloeaceae</taxon>
        <taxon>Zoogloea</taxon>
    </lineage>
</organism>
<dbReference type="RefSeq" id="WP_169147819.1">
    <property type="nucleotide sequence ID" value="NZ_JABBGA010000024.1"/>
</dbReference>
<keyword evidence="2" id="KW-0732">Signal</keyword>